<feature type="region of interest" description="Disordered" evidence="1">
    <location>
        <begin position="1"/>
        <end position="21"/>
    </location>
</feature>
<dbReference type="Gene3D" id="2.140.10.30">
    <property type="entry name" value="Dipeptidylpeptidase IV, N-terminal domain"/>
    <property type="match status" value="1"/>
</dbReference>
<gene>
    <name evidence="2" type="ORF">FD754_022194</name>
</gene>
<name>A0A5N3V8P4_MUNMU</name>
<comment type="caution">
    <text evidence="2">The sequence shown here is derived from an EMBL/GenBank/DDBJ whole genome shotgun (WGS) entry which is preliminary data.</text>
</comment>
<protein>
    <submittedName>
        <fullName evidence="2">Uncharacterized protein</fullName>
    </submittedName>
</protein>
<feature type="compositionally biased region" description="Basic and acidic residues" evidence="1">
    <location>
        <begin position="1"/>
        <end position="11"/>
    </location>
</feature>
<evidence type="ECO:0000313" key="3">
    <source>
        <dbReference type="Proteomes" id="UP000326458"/>
    </source>
</evidence>
<organism evidence="2 3">
    <name type="scientific">Muntiacus muntjak</name>
    <name type="common">Barking deer</name>
    <name type="synonym">Indian muntjac</name>
    <dbReference type="NCBI Taxonomy" id="9888"/>
    <lineage>
        <taxon>Eukaryota</taxon>
        <taxon>Metazoa</taxon>
        <taxon>Chordata</taxon>
        <taxon>Craniata</taxon>
        <taxon>Vertebrata</taxon>
        <taxon>Euteleostomi</taxon>
        <taxon>Mammalia</taxon>
        <taxon>Eutheria</taxon>
        <taxon>Laurasiatheria</taxon>
        <taxon>Artiodactyla</taxon>
        <taxon>Ruminantia</taxon>
        <taxon>Pecora</taxon>
        <taxon>Cervidae</taxon>
        <taxon>Muntiacinae</taxon>
        <taxon>Muntiacus</taxon>
    </lineage>
</organism>
<keyword evidence="3" id="KW-1185">Reference proteome</keyword>
<dbReference type="Proteomes" id="UP000326458">
    <property type="component" value="Unassembled WGS sequence"/>
</dbReference>
<accession>A0A5N3V8P4</accession>
<reference evidence="2 3" key="1">
    <citation type="submission" date="2019-06" db="EMBL/GenBank/DDBJ databases">
        <title>Discovery of a novel chromosome fission-fusion reversal in muntjac.</title>
        <authorList>
            <person name="Mudd A.B."/>
            <person name="Bredeson J.V."/>
            <person name="Baum R."/>
            <person name="Hockemeyer D."/>
            <person name="Rokhsar D.S."/>
        </authorList>
    </citation>
    <scope>NUCLEOTIDE SEQUENCE [LARGE SCALE GENOMIC DNA]</scope>
    <source>
        <strain evidence="2">UTSW_UCB_Mm</strain>
        <tissue evidence="2">Fibroblast cell line</tissue>
    </source>
</reference>
<feature type="non-terminal residue" evidence="2">
    <location>
        <position position="1"/>
    </location>
</feature>
<evidence type="ECO:0000313" key="2">
    <source>
        <dbReference type="EMBL" id="KAB0345268.1"/>
    </source>
</evidence>
<proteinExistence type="predicted"/>
<dbReference type="AlphaFoldDB" id="A0A5N3V8P4"/>
<sequence>SKSPSGKREGLQDNATGKKGKFIADSSQGFCHIQRSDKEFIYREQKGSVILRNVETNTSTVLIEGKKIESLRAIRYEISPDREYALFSYNVEPVSTLLSYL</sequence>
<dbReference type="EMBL" id="VCEA01000003">
    <property type="protein sequence ID" value="KAB0345268.1"/>
    <property type="molecule type" value="Genomic_DNA"/>
</dbReference>
<evidence type="ECO:0000256" key="1">
    <source>
        <dbReference type="SAM" id="MobiDB-lite"/>
    </source>
</evidence>